<dbReference type="EMBL" id="JAKCXM010000107">
    <property type="protein sequence ID" value="KAJ0402248.1"/>
    <property type="molecule type" value="Genomic_DNA"/>
</dbReference>
<feature type="compositionally biased region" description="Low complexity" evidence="1">
    <location>
        <begin position="101"/>
        <end position="110"/>
    </location>
</feature>
<dbReference type="Gene3D" id="2.30.30.100">
    <property type="match status" value="1"/>
</dbReference>
<protein>
    <recommendedName>
        <fullName evidence="2">Sm domain-containing protein</fullName>
    </recommendedName>
</protein>
<dbReference type="GO" id="GO:0003723">
    <property type="term" value="F:RNA binding"/>
    <property type="evidence" value="ECO:0007669"/>
    <property type="project" value="InterPro"/>
</dbReference>
<dbReference type="InterPro" id="IPR001163">
    <property type="entry name" value="Sm_dom_euk/arc"/>
</dbReference>
<dbReference type="InterPro" id="IPR034110">
    <property type="entry name" value="LSMD1_Sm"/>
</dbReference>
<evidence type="ECO:0000256" key="1">
    <source>
        <dbReference type="SAM" id="MobiDB-lite"/>
    </source>
</evidence>
<dbReference type="CDD" id="cd06168">
    <property type="entry name" value="LSMD1"/>
    <property type="match status" value="1"/>
</dbReference>
<feature type="region of interest" description="Disordered" evidence="1">
    <location>
        <begin position="85"/>
        <end position="126"/>
    </location>
</feature>
<dbReference type="InterPro" id="IPR010920">
    <property type="entry name" value="LSM_dom_sf"/>
</dbReference>
<evidence type="ECO:0000313" key="4">
    <source>
        <dbReference type="Proteomes" id="UP001209570"/>
    </source>
</evidence>
<name>A0AAD5M2P0_PYTIN</name>
<organism evidence="3 4">
    <name type="scientific">Pythium insidiosum</name>
    <name type="common">Pythiosis disease agent</name>
    <dbReference type="NCBI Taxonomy" id="114742"/>
    <lineage>
        <taxon>Eukaryota</taxon>
        <taxon>Sar</taxon>
        <taxon>Stramenopiles</taxon>
        <taxon>Oomycota</taxon>
        <taxon>Peronosporomycetes</taxon>
        <taxon>Pythiales</taxon>
        <taxon>Pythiaceae</taxon>
        <taxon>Pythium</taxon>
    </lineage>
</organism>
<sequence>MQTTGILSLNGKPQAVLEPASGAVQRHPEASADASVGDATQRVMALLGAVVRIKITDGRVVVGTFHCVDKQQNVILTDTREFLPLQGSQRSDGKKKKGGKQADVQPAAPQDQDDDEKELWKTGPGRSLGMTLVPGKHIVYIKVRKPLRM</sequence>
<dbReference type="InterPro" id="IPR050914">
    <property type="entry name" value="snRNP_SmB/NAA38-like"/>
</dbReference>
<dbReference type="PANTHER" id="PTHR10701:SF5">
    <property type="entry name" value="N-ALPHA-ACETYLTRANSFERASE 38, NATC AUXILIARY SUBUNIT"/>
    <property type="match status" value="1"/>
</dbReference>
<evidence type="ECO:0000313" key="3">
    <source>
        <dbReference type="EMBL" id="KAJ0402248.1"/>
    </source>
</evidence>
<proteinExistence type="predicted"/>
<accession>A0AAD5M2P0</accession>
<dbReference type="SMART" id="SM00651">
    <property type="entry name" value="Sm"/>
    <property type="match status" value="1"/>
</dbReference>
<dbReference type="AlphaFoldDB" id="A0AAD5M2P0"/>
<dbReference type="PROSITE" id="PS52002">
    <property type="entry name" value="SM"/>
    <property type="match status" value="1"/>
</dbReference>
<dbReference type="GO" id="GO:0031417">
    <property type="term" value="C:NatC complex"/>
    <property type="evidence" value="ECO:0007669"/>
    <property type="project" value="InterPro"/>
</dbReference>
<reference evidence="3" key="1">
    <citation type="submission" date="2021-12" db="EMBL/GenBank/DDBJ databases">
        <title>Prjna785345.</title>
        <authorList>
            <person name="Rujirawat T."/>
            <person name="Krajaejun T."/>
        </authorList>
    </citation>
    <scope>NUCLEOTIDE SEQUENCE</scope>
    <source>
        <strain evidence="3">Pi057C3</strain>
    </source>
</reference>
<dbReference type="Pfam" id="PF01423">
    <property type="entry name" value="LSM"/>
    <property type="match status" value="1"/>
</dbReference>
<dbReference type="Proteomes" id="UP001209570">
    <property type="component" value="Unassembled WGS sequence"/>
</dbReference>
<dbReference type="PANTHER" id="PTHR10701">
    <property type="entry name" value="SMALL NUCLEAR RIBONUCLEOPROTEIN-ASSOCIATED PROTEIN B AND N"/>
    <property type="match status" value="1"/>
</dbReference>
<dbReference type="InterPro" id="IPR047575">
    <property type="entry name" value="Sm"/>
</dbReference>
<keyword evidence="4" id="KW-1185">Reference proteome</keyword>
<comment type="caution">
    <text evidence="3">The sequence shown here is derived from an EMBL/GenBank/DDBJ whole genome shotgun (WGS) entry which is preliminary data.</text>
</comment>
<dbReference type="SUPFAM" id="SSF50182">
    <property type="entry name" value="Sm-like ribonucleoproteins"/>
    <property type="match status" value="1"/>
</dbReference>
<feature type="domain" description="Sm" evidence="2">
    <location>
        <begin position="38"/>
        <end position="147"/>
    </location>
</feature>
<gene>
    <name evidence="3" type="ORF">P43SY_008240</name>
</gene>
<evidence type="ECO:0000259" key="2">
    <source>
        <dbReference type="PROSITE" id="PS52002"/>
    </source>
</evidence>